<comment type="caution">
    <text evidence="3">The sequence shown here is derived from an EMBL/GenBank/DDBJ whole genome shotgun (WGS) entry which is preliminary data.</text>
</comment>
<dbReference type="InterPro" id="IPR011576">
    <property type="entry name" value="Pyridox_Oxase_N"/>
</dbReference>
<dbReference type="GO" id="GO:0016627">
    <property type="term" value="F:oxidoreductase activity, acting on the CH-CH group of donors"/>
    <property type="evidence" value="ECO:0007669"/>
    <property type="project" value="TreeGrafter"/>
</dbReference>
<dbReference type="GO" id="GO:0005829">
    <property type="term" value="C:cytosol"/>
    <property type="evidence" value="ECO:0007669"/>
    <property type="project" value="TreeGrafter"/>
</dbReference>
<sequence>MTSETERDAFLAQPHVAVLATLGPHQYPHAVPVWYLYEAGEFTLTMSSGSQKHRNIERCPNVSLVVDRRERPYYAVTAMGVAQIGDSPTYEWFLRLASHYLGVESGTAYTASHNLANSVTIRLRPSKYIIYVREREPFRQAIPARSR</sequence>
<feature type="domain" description="Pyridoxamine 5'-phosphate oxidase N-terminal" evidence="2">
    <location>
        <begin position="6"/>
        <end position="127"/>
    </location>
</feature>
<dbReference type="InterPro" id="IPR052019">
    <property type="entry name" value="F420H2_bilvrd_red/Heme_oxyg"/>
</dbReference>
<dbReference type="HOGENOM" id="CLU_123922_1_0_7"/>
<gene>
    <name evidence="3" type="ORF">ETSY1_30400</name>
</gene>
<dbReference type="EMBL" id="AZHW01000911">
    <property type="protein sequence ID" value="ETW95493.1"/>
    <property type="molecule type" value="Genomic_DNA"/>
</dbReference>
<evidence type="ECO:0000256" key="1">
    <source>
        <dbReference type="ARBA" id="ARBA00023002"/>
    </source>
</evidence>
<organism evidence="3 4">
    <name type="scientific">Entotheonella factor</name>
    <dbReference type="NCBI Taxonomy" id="1429438"/>
    <lineage>
        <taxon>Bacteria</taxon>
        <taxon>Pseudomonadati</taxon>
        <taxon>Nitrospinota/Tectimicrobiota group</taxon>
        <taxon>Candidatus Tectimicrobiota</taxon>
        <taxon>Candidatus Entotheonellia</taxon>
        <taxon>Candidatus Entotheonellales</taxon>
        <taxon>Candidatus Entotheonellaceae</taxon>
        <taxon>Candidatus Entotheonella</taxon>
    </lineage>
</organism>
<dbReference type="Proteomes" id="UP000019141">
    <property type="component" value="Unassembled WGS sequence"/>
</dbReference>
<dbReference type="InterPro" id="IPR019920">
    <property type="entry name" value="F420-binding_dom_put"/>
</dbReference>
<reference evidence="3 4" key="1">
    <citation type="journal article" date="2014" name="Nature">
        <title>An environmental bacterial taxon with a large and distinct metabolic repertoire.</title>
        <authorList>
            <person name="Wilson M.C."/>
            <person name="Mori T."/>
            <person name="Ruckert C."/>
            <person name="Uria A.R."/>
            <person name="Helf M.J."/>
            <person name="Takada K."/>
            <person name="Gernert C."/>
            <person name="Steffens U.A."/>
            <person name="Heycke N."/>
            <person name="Schmitt S."/>
            <person name="Rinke C."/>
            <person name="Helfrich E.J."/>
            <person name="Brachmann A.O."/>
            <person name="Gurgui C."/>
            <person name="Wakimoto T."/>
            <person name="Kracht M."/>
            <person name="Crusemann M."/>
            <person name="Hentschel U."/>
            <person name="Abe I."/>
            <person name="Matsunaga S."/>
            <person name="Kalinowski J."/>
            <person name="Takeyama H."/>
            <person name="Piel J."/>
        </authorList>
    </citation>
    <scope>NUCLEOTIDE SEQUENCE [LARGE SCALE GENOMIC DNA]</scope>
    <source>
        <strain evidence="4">TSY1</strain>
    </source>
</reference>
<dbReference type="NCBIfam" id="TIGR03618">
    <property type="entry name" value="Rv1155_F420"/>
    <property type="match status" value="1"/>
</dbReference>
<accession>W4LBM0</accession>
<dbReference type="InterPro" id="IPR012349">
    <property type="entry name" value="Split_barrel_FMN-bd"/>
</dbReference>
<dbReference type="Gene3D" id="2.30.110.10">
    <property type="entry name" value="Electron Transport, Fmn-binding Protein, Chain A"/>
    <property type="match status" value="1"/>
</dbReference>
<keyword evidence="1" id="KW-0560">Oxidoreductase</keyword>
<dbReference type="PANTHER" id="PTHR35176:SF6">
    <property type="entry name" value="HEME OXYGENASE HI_0854-RELATED"/>
    <property type="match status" value="1"/>
</dbReference>
<proteinExistence type="predicted"/>
<dbReference type="PANTHER" id="PTHR35176">
    <property type="entry name" value="HEME OXYGENASE HI_0854-RELATED"/>
    <property type="match status" value="1"/>
</dbReference>
<dbReference type="AlphaFoldDB" id="W4LBM0"/>
<keyword evidence="4" id="KW-1185">Reference proteome</keyword>
<evidence type="ECO:0000259" key="2">
    <source>
        <dbReference type="Pfam" id="PF01243"/>
    </source>
</evidence>
<protein>
    <recommendedName>
        <fullName evidence="2">Pyridoxamine 5'-phosphate oxidase N-terminal domain-containing protein</fullName>
    </recommendedName>
</protein>
<name>W4LBM0_ENTF1</name>
<evidence type="ECO:0000313" key="4">
    <source>
        <dbReference type="Proteomes" id="UP000019141"/>
    </source>
</evidence>
<dbReference type="GO" id="GO:0070967">
    <property type="term" value="F:coenzyme F420 binding"/>
    <property type="evidence" value="ECO:0007669"/>
    <property type="project" value="TreeGrafter"/>
</dbReference>
<dbReference type="Pfam" id="PF01243">
    <property type="entry name" value="PNPOx_N"/>
    <property type="match status" value="1"/>
</dbReference>
<dbReference type="SUPFAM" id="SSF50475">
    <property type="entry name" value="FMN-binding split barrel"/>
    <property type="match status" value="1"/>
</dbReference>
<evidence type="ECO:0000313" key="3">
    <source>
        <dbReference type="EMBL" id="ETW95493.1"/>
    </source>
</evidence>